<gene>
    <name evidence="4" type="ORF">C3430_23955</name>
</gene>
<evidence type="ECO:0000256" key="1">
    <source>
        <dbReference type="ARBA" id="ARBA00002397"/>
    </source>
</evidence>
<comment type="similarity">
    <text evidence="2">Belongs to the FlgN family.</text>
</comment>
<comment type="function">
    <text evidence="1">Required for the efficient initiation of filament assembly.</text>
</comment>
<dbReference type="Gene3D" id="1.20.58.300">
    <property type="entry name" value="FlgN-like"/>
    <property type="match status" value="1"/>
</dbReference>
<keyword evidence="4" id="KW-0969">Cilium</keyword>
<dbReference type="InterPro" id="IPR036679">
    <property type="entry name" value="FlgN-like_sf"/>
</dbReference>
<dbReference type="Proteomes" id="UP000237003">
    <property type="component" value="Unassembled WGS sequence"/>
</dbReference>
<dbReference type="AlphaFoldDB" id="A0A2S4RS08"/>
<name>A0A2S4RS08_CITAM</name>
<dbReference type="Pfam" id="PF05130">
    <property type="entry name" value="FlgN"/>
    <property type="match status" value="1"/>
</dbReference>
<keyword evidence="3" id="KW-1005">Bacterial flagellum biogenesis</keyword>
<evidence type="ECO:0000256" key="2">
    <source>
        <dbReference type="ARBA" id="ARBA00007703"/>
    </source>
</evidence>
<proteinExistence type="inferred from homology"/>
<dbReference type="SUPFAM" id="SSF140566">
    <property type="entry name" value="FlgN-like"/>
    <property type="match status" value="1"/>
</dbReference>
<keyword evidence="4" id="KW-0282">Flagellum</keyword>
<comment type="caution">
    <text evidence="4">The sequence shown here is derived from an EMBL/GenBank/DDBJ whole genome shotgun (WGS) entry which is preliminary data.</text>
</comment>
<sequence length="142" mass="16768">MSMKREQVKTLLQGIREDDSVYDALRSLLEQQRLCMIRRASDELLAVNEAIQRHYAQLNLSSQQRRSILRLLGVSINRAGLEQVFSWLPDPHQRAAQSWWRDLEQKAERCKAYNEKNGDLLIRQYEFIQSFLGTEPDFIYQP</sequence>
<dbReference type="OrthoDB" id="5600584at2"/>
<dbReference type="GO" id="GO:0044780">
    <property type="term" value="P:bacterial-type flagellum assembly"/>
    <property type="evidence" value="ECO:0007669"/>
    <property type="project" value="InterPro"/>
</dbReference>
<evidence type="ECO:0000256" key="3">
    <source>
        <dbReference type="ARBA" id="ARBA00022795"/>
    </source>
</evidence>
<reference evidence="4 5" key="1">
    <citation type="submission" date="2018-01" db="EMBL/GenBank/DDBJ databases">
        <title>Complete genome sequences of 14 Citrobacter spp. isolated from plant in Canada.</title>
        <authorList>
            <person name="Bhandare S.G."/>
            <person name="Colavecchio A."/>
            <person name="Jeukens J."/>
            <person name="Emond-Rheault J.-G."/>
            <person name="Freschi L."/>
            <person name="Hamel J."/>
            <person name="Kukavica-Ibrulj I."/>
            <person name="Levesque R."/>
            <person name="Goodridge L."/>
        </authorList>
    </citation>
    <scope>NUCLEOTIDE SEQUENCE [LARGE SCALE GENOMIC DNA]</scope>
    <source>
        <strain evidence="4 5">S1285</strain>
    </source>
</reference>
<evidence type="ECO:0000313" key="5">
    <source>
        <dbReference type="Proteomes" id="UP000237003"/>
    </source>
</evidence>
<keyword evidence="4" id="KW-0966">Cell projection</keyword>
<organism evidence="4 5">
    <name type="scientific">Citrobacter amalonaticus</name>
    <dbReference type="NCBI Taxonomy" id="35703"/>
    <lineage>
        <taxon>Bacteria</taxon>
        <taxon>Pseudomonadati</taxon>
        <taxon>Pseudomonadota</taxon>
        <taxon>Gammaproteobacteria</taxon>
        <taxon>Enterobacterales</taxon>
        <taxon>Enterobacteriaceae</taxon>
        <taxon>Citrobacter</taxon>
    </lineage>
</organism>
<dbReference type="EMBL" id="PQLX01000012">
    <property type="protein sequence ID" value="POU61384.1"/>
    <property type="molecule type" value="Genomic_DNA"/>
</dbReference>
<protein>
    <submittedName>
        <fullName evidence="4">Flagellar biosynthesis protein FlgN</fullName>
    </submittedName>
</protein>
<evidence type="ECO:0000313" key="4">
    <source>
        <dbReference type="EMBL" id="POU61384.1"/>
    </source>
</evidence>
<dbReference type="InterPro" id="IPR007809">
    <property type="entry name" value="FlgN-like"/>
</dbReference>
<accession>A0A2S4RS08</accession>